<reference evidence="4" key="1">
    <citation type="submission" date="2020-05" db="EMBL/GenBank/DDBJ databases">
        <title>WGS assembly of Panicum virgatum.</title>
        <authorList>
            <person name="Lovell J.T."/>
            <person name="Jenkins J."/>
            <person name="Shu S."/>
            <person name="Juenger T.E."/>
            <person name="Schmutz J."/>
        </authorList>
    </citation>
    <scope>NUCLEOTIDE SEQUENCE</scope>
    <source>
        <strain evidence="4">AP13</strain>
    </source>
</reference>
<accession>A0A8T0N4T4</accession>
<feature type="compositionally biased region" description="Low complexity" evidence="2">
    <location>
        <begin position="198"/>
        <end position="208"/>
    </location>
</feature>
<sequence length="526" mass="60569">MATDQGAHDRQGELTRLRGRRHADDVVTRMAMERRRELQGLSEHRAVSAFAHRGRIQSFLRGRFFRSRRPMNDERPNSMAARELGQLRQGHPVSRLREEVGFQTESIASDQSVSGELHTQNSSSVNNGHNDNHHHIQNATREYEIRTNRSMEDEVVHVEITAVRPDGNNGVVQNDFHQEHIQQYEEYSDPRSSEQDSEQSVSTSSTESGNSMQHEAEAHDLPWPRPRDISGTEDGQDSTFLHREEEWHVIESHEVEPQWQLSRGFNSTTRNRFSSPPEDDVYGVELRELLSRRSVSNLLSSGFRQSLDQLIQSYAQRQEHVWDFEGQQRPLGSGVLNEDRPIEIIRMDEATRDERPQPSTTVLSDDFPQPQQREWQQIELAHHNWSQQAMHRSEFDWDAINVLRDELSGVQRGMSSMQQMLEACMEMQIELQRCIKQEVSAALNRSPTMRTDEEERATLEEDGSQWKLARKGTCCICCDNQIDSLLYRCGHMCTCSKCAGELLHGVGKCPLCRAPIVEVIRAYCIM</sequence>
<feature type="region of interest" description="Disordered" evidence="2">
    <location>
        <begin position="1"/>
        <end position="21"/>
    </location>
</feature>
<keyword evidence="1" id="KW-0862">Zinc</keyword>
<feature type="compositionally biased region" description="Basic and acidic residues" evidence="2">
    <location>
        <begin position="214"/>
        <end position="230"/>
    </location>
</feature>
<proteinExistence type="predicted"/>
<dbReference type="Proteomes" id="UP000823388">
    <property type="component" value="Chromosome 9N"/>
</dbReference>
<evidence type="ECO:0000256" key="2">
    <source>
        <dbReference type="SAM" id="MobiDB-lite"/>
    </source>
</evidence>
<dbReference type="CDD" id="cd16647">
    <property type="entry name" value="mRING-HC-C3HC5_NEU1"/>
    <property type="match status" value="1"/>
</dbReference>
<keyword evidence="1" id="KW-0863">Zinc-finger</keyword>
<evidence type="ECO:0000313" key="4">
    <source>
        <dbReference type="EMBL" id="KAG2544197.1"/>
    </source>
</evidence>
<dbReference type="Gene3D" id="3.30.40.10">
    <property type="entry name" value="Zinc/RING finger domain, C3HC4 (zinc finger)"/>
    <property type="match status" value="1"/>
</dbReference>
<dbReference type="PROSITE" id="PS50089">
    <property type="entry name" value="ZF_RING_2"/>
    <property type="match status" value="1"/>
</dbReference>
<feature type="region of interest" description="Disordered" evidence="2">
    <location>
        <begin position="106"/>
        <end position="134"/>
    </location>
</feature>
<feature type="compositionally biased region" description="Polar residues" evidence="2">
    <location>
        <begin position="106"/>
        <end position="129"/>
    </location>
</feature>
<evidence type="ECO:0000313" key="5">
    <source>
        <dbReference type="Proteomes" id="UP000823388"/>
    </source>
</evidence>
<dbReference type="AlphaFoldDB" id="A0A8T0N4T4"/>
<name>A0A8T0N4T4_PANVG</name>
<feature type="region of interest" description="Disordered" evidence="2">
    <location>
        <begin position="185"/>
        <end position="236"/>
    </location>
</feature>
<evidence type="ECO:0000259" key="3">
    <source>
        <dbReference type="PROSITE" id="PS50089"/>
    </source>
</evidence>
<organism evidence="4 5">
    <name type="scientific">Panicum virgatum</name>
    <name type="common">Blackwell switchgrass</name>
    <dbReference type="NCBI Taxonomy" id="38727"/>
    <lineage>
        <taxon>Eukaryota</taxon>
        <taxon>Viridiplantae</taxon>
        <taxon>Streptophyta</taxon>
        <taxon>Embryophyta</taxon>
        <taxon>Tracheophyta</taxon>
        <taxon>Spermatophyta</taxon>
        <taxon>Magnoliopsida</taxon>
        <taxon>Liliopsida</taxon>
        <taxon>Poales</taxon>
        <taxon>Poaceae</taxon>
        <taxon>PACMAD clade</taxon>
        <taxon>Panicoideae</taxon>
        <taxon>Panicodae</taxon>
        <taxon>Paniceae</taxon>
        <taxon>Panicinae</taxon>
        <taxon>Panicum</taxon>
        <taxon>Panicum sect. Hiantes</taxon>
    </lineage>
</organism>
<dbReference type="InterPro" id="IPR001841">
    <property type="entry name" value="Znf_RING"/>
</dbReference>
<dbReference type="EMBL" id="CM029054">
    <property type="protein sequence ID" value="KAG2544197.1"/>
    <property type="molecule type" value="Genomic_DNA"/>
</dbReference>
<keyword evidence="5" id="KW-1185">Reference proteome</keyword>
<protein>
    <recommendedName>
        <fullName evidence="3">RING-type domain-containing protein</fullName>
    </recommendedName>
</protein>
<feature type="compositionally biased region" description="Basic and acidic residues" evidence="2">
    <location>
        <begin position="185"/>
        <end position="194"/>
    </location>
</feature>
<comment type="caution">
    <text evidence="4">The sequence shown here is derived from an EMBL/GenBank/DDBJ whole genome shotgun (WGS) entry which is preliminary data.</text>
</comment>
<dbReference type="PANTHER" id="PTHR46519">
    <property type="entry name" value="RING/U-BOX SUPERFAMILY PROTEIN"/>
    <property type="match status" value="1"/>
</dbReference>
<keyword evidence="1" id="KW-0479">Metal-binding</keyword>
<dbReference type="PANTHER" id="PTHR46519:SF5">
    <property type="entry name" value="RING_U-BOX SUPERFAMILY PROTEIN"/>
    <property type="match status" value="1"/>
</dbReference>
<dbReference type="SUPFAM" id="SSF57850">
    <property type="entry name" value="RING/U-box"/>
    <property type="match status" value="1"/>
</dbReference>
<evidence type="ECO:0000256" key="1">
    <source>
        <dbReference type="PROSITE-ProRule" id="PRU00175"/>
    </source>
</evidence>
<feature type="domain" description="RING-type" evidence="3">
    <location>
        <begin position="474"/>
        <end position="513"/>
    </location>
</feature>
<dbReference type="GO" id="GO:0008270">
    <property type="term" value="F:zinc ion binding"/>
    <property type="evidence" value="ECO:0007669"/>
    <property type="project" value="UniProtKB-KW"/>
</dbReference>
<gene>
    <name evidence="4" type="ORF">PVAP13_9NG834000</name>
</gene>
<dbReference type="InterPro" id="IPR013083">
    <property type="entry name" value="Znf_RING/FYVE/PHD"/>
</dbReference>
<dbReference type="Pfam" id="PF13920">
    <property type="entry name" value="zf-C3HC4_3"/>
    <property type="match status" value="1"/>
</dbReference>